<feature type="transmembrane region" description="Helical" evidence="8">
    <location>
        <begin position="269"/>
        <end position="290"/>
    </location>
</feature>
<dbReference type="PANTHER" id="PTHR48086:SF7">
    <property type="entry name" value="SODIUM-SOLUTE SYMPORTER-RELATED"/>
    <property type="match status" value="1"/>
</dbReference>
<dbReference type="AlphaFoldDB" id="A1ZXV1"/>
<evidence type="ECO:0000256" key="4">
    <source>
        <dbReference type="ARBA" id="ARBA00022692"/>
    </source>
</evidence>
<comment type="similarity">
    <text evidence="2 7">Belongs to the sodium:solute symporter (SSF) (TC 2.A.21) family.</text>
</comment>
<keyword evidence="4 8" id="KW-0812">Transmembrane</keyword>
<dbReference type="EMBL" id="AAWS01000061">
    <property type="protein sequence ID" value="EAY24780.1"/>
    <property type="molecule type" value="Genomic_DNA"/>
</dbReference>
<feature type="transmembrane region" description="Helical" evidence="8">
    <location>
        <begin position="226"/>
        <end position="248"/>
    </location>
</feature>
<feature type="transmembrane region" description="Helical" evidence="8">
    <location>
        <begin position="395"/>
        <end position="417"/>
    </location>
</feature>
<evidence type="ECO:0000256" key="7">
    <source>
        <dbReference type="RuleBase" id="RU362091"/>
    </source>
</evidence>
<feature type="transmembrane region" description="Helical" evidence="8">
    <location>
        <begin position="186"/>
        <end position="206"/>
    </location>
</feature>
<feature type="transmembrane region" description="Helical" evidence="8">
    <location>
        <begin position="119"/>
        <end position="139"/>
    </location>
</feature>
<dbReference type="CDD" id="cd10322">
    <property type="entry name" value="SLC5sbd"/>
    <property type="match status" value="1"/>
</dbReference>
<dbReference type="Gene3D" id="1.20.1730.10">
    <property type="entry name" value="Sodium/glucose cotransporter"/>
    <property type="match status" value="1"/>
</dbReference>
<keyword evidence="5 8" id="KW-1133">Transmembrane helix</keyword>
<comment type="caution">
    <text evidence="9">The sequence shown here is derived from an EMBL/GenBank/DDBJ whole genome shotgun (WGS) entry which is preliminary data.</text>
</comment>
<dbReference type="OrthoDB" id="9814523at2"/>
<accession>A1ZXV1</accession>
<protein>
    <submittedName>
        <fullName evidence="9">Probable sodium:solute symport protein, putative</fullName>
    </submittedName>
</protein>
<dbReference type="InterPro" id="IPR001734">
    <property type="entry name" value="Na/solute_symporter"/>
</dbReference>
<keyword evidence="3" id="KW-0813">Transport</keyword>
<gene>
    <name evidence="9" type="ORF">M23134_04563</name>
</gene>
<evidence type="ECO:0000256" key="8">
    <source>
        <dbReference type="SAM" id="Phobius"/>
    </source>
</evidence>
<dbReference type="InterPro" id="IPR038377">
    <property type="entry name" value="Na/Glc_symporter_sf"/>
</dbReference>
<evidence type="ECO:0000256" key="3">
    <source>
        <dbReference type="ARBA" id="ARBA00022448"/>
    </source>
</evidence>
<proteinExistence type="inferred from homology"/>
<evidence type="ECO:0000313" key="9">
    <source>
        <dbReference type="EMBL" id="EAY24780.1"/>
    </source>
</evidence>
<evidence type="ECO:0000256" key="1">
    <source>
        <dbReference type="ARBA" id="ARBA00004141"/>
    </source>
</evidence>
<organism evidence="9 10">
    <name type="scientific">Microscilla marina ATCC 23134</name>
    <dbReference type="NCBI Taxonomy" id="313606"/>
    <lineage>
        <taxon>Bacteria</taxon>
        <taxon>Pseudomonadati</taxon>
        <taxon>Bacteroidota</taxon>
        <taxon>Cytophagia</taxon>
        <taxon>Cytophagales</taxon>
        <taxon>Microscillaceae</taxon>
        <taxon>Microscilla</taxon>
    </lineage>
</organism>
<feature type="transmembrane region" description="Helical" evidence="8">
    <location>
        <begin position="424"/>
        <end position="444"/>
    </location>
</feature>
<dbReference type="InterPro" id="IPR050277">
    <property type="entry name" value="Sodium:Solute_Symporter"/>
</dbReference>
<feature type="transmembrane region" description="Helical" evidence="8">
    <location>
        <begin position="75"/>
        <end position="92"/>
    </location>
</feature>
<dbReference type="Pfam" id="PF00474">
    <property type="entry name" value="SSF"/>
    <property type="match status" value="1"/>
</dbReference>
<evidence type="ECO:0000256" key="2">
    <source>
        <dbReference type="ARBA" id="ARBA00006434"/>
    </source>
</evidence>
<dbReference type="GO" id="GO:0022857">
    <property type="term" value="F:transmembrane transporter activity"/>
    <property type="evidence" value="ECO:0007669"/>
    <property type="project" value="InterPro"/>
</dbReference>
<reference evidence="9 10" key="1">
    <citation type="submission" date="2007-01" db="EMBL/GenBank/DDBJ databases">
        <authorList>
            <person name="Haygood M."/>
            <person name="Podell S."/>
            <person name="Anderson C."/>
            <person name="Hopkinson B."/>
            <person name="Roe K."/>
            <person name="Barbeau K."/>
            <person name="Gaasterland T."/>
            <person name="Ferriera S."/>
            <person name="Johnson J."/>
            <person name="Kravitz S."/>
            <person name="Beeson K."/>
            <person name="Sutton G."/>
            <person name="Rogers Y.-H."/>
            <person name="Friedman R."/>
            <person name="Frazier M."/>
            <person name="Venter J.C."/>
        </authorList>
    </citation>
    <scope>NUCLEOTIDE SEQUENCE [LARGE SCALE GENOMIC DNA]</scope>
    <source>
        <strain evidence="9 10">ATCC 23134</strain>
    </source>
</reference>
<feature type="transmembrane region" description="Helical" evidence="8">
    <location>
        <begin position="456"/>
        <end position="475"/>
    </location>
</feature>
<dbReference type="GO" id="GO:0005886">
    <property type="term" value="C:plasma membrane"/>
    <property type="evidence" value="ECO:0007669"/>
    <property type="project" value="TreeGrafter"/>
</dbReference>
<keyword evidence="6 8" id="KW-0472">Membrane</keyword>
<dbReference type="eggNOG" id="COG0591">
    <property type="taxonomic scope" value="Bacteria"/>
</dbReference>
<comment type="subcellular location">
    <subcellularLocation>
        <location evidence="1">Membrane</location>
        <topology evidence="1">Multi-pass membrane protein</topology>
    </subcellularLocation>
</comment>
<dbReference type="PROSITE" id="PS50283">
    <property type="entry name" value="NA_SOLUT_SYMP_3"/>
    <property type="match status" value="1"/>
</dbReference>
<dbReference type="PANTHER" id="PTHR48086">
    <property type="entry name" value="SODIUM/PROLINE SYMPORTER-RELATED"/>
    <property type="match status" value="1"/>
</dbReference>
<name>A1ZXV1_MICM2</name>
<evidence type="ECO:0000256" key="5">
    <source>
        <dbReference type="ARBA" id="ARBA00022989"/>
    </source>
</evidence>
<evidence type="ECO:0000256" key="6">
    <source>
        <dbReference type="ARBA" id="ARBA00023136"/>
    </source>
</evidence>
<evidence type="ECO:0000313" key="10">
    <source>
        <dbReference type="Proteomes" id="UP000004095"/>
    </source>
</evidence>
<dbReference type="Proteomes" id="UP000004095">
    <property type="component" value="Unassembled WGS sequence"/>
</dbReference>
<dbReference type="RefSeq" id="WP_002704131.1">
    <property type="nucleotide sequence ID" value="NZ_AAWS01000061.1"/>
</dbReference>
<keyword evidence="10" id="KW-1185">Reference proteome</keyword>
<feature type="transmembrane region" description="Helical" evidence="8">
    <location>
        <begin position="159"/>
        <end position="179"/>
    </location>
</feature>
<feature type="transmembrane region" description="Helical" evidence="8">
    <location>
        <begin position="370"/>
        <end position="389"/>
    </location>
</feature>
<feature type="transmembrane region" description="Helical" evidence="8">
    <location>
        <begin position="6"/>
        <end position="24"/>
    </location>
</feature>
<feature type="transmembrane region" description="Helical" evidence="8">
    <location>
        <begin position="310"/>
        <end position="335"/>
    </location>
</feature>
<sequence length="483" mass="52531">MHIVDILIFIVYLLGMLGIGWYFMRQNQNKEDYYVGGRNIGSWHIGLSVVATDVGGGFSIGLGGLGFAMGLAGSWLLFTGLLGAWLAAVFLIPKIKKLEENHTFYTFPQIFQHFYNPKVALIAGIISGIGYIGFTSSQILAGAKLASATVKSLDMTTALIIMGVVVVVYTVMGGIKAVIYSDTIQWIILMSGLIFIGIPIAIYKLGGWASIRAALPPSFFDISNVSFIQVINWGVSIIPIWFVGMTLYQRIYACAGEKQAKKAWFIAGVFEYPIMAFMGVMLGLLSRVAADAGMFAYLGYESIANLDKEMGLPLLLRTVLPVGFLGIMLSAYFSAIMSTADSCLMAASGNVVTDILGRFFNFSDQKMLRVSQLATLAIGALALFLATFIQNVLSLMLYSYSFMVSGLFVPLLGALYWRKSHPTAAIWAMLLGGITTVVLSILASSKSFSLPLGLDANIFGISMSLITFITLSNIFHKKESYEF</sequence>
<feature type="transmembrane region" description="Helical" evidence="8">
    <location>
        <begin position="45"/>
        <end position="69"/>
    </location>
</feature>